<evidence type="ECO:0008006" key="4">
    <source>
        <dbReference type="Google" id="ProtNLM"/>
    </source>
</evidence>
<gene>
    <name evidence="2" type="ORF">ACHKAR_10065</name>
</gene>
<dbReference type="Proteomes" id="UP001610063">
    <property type="component" value="Unassembled WGS sequence"/>
</dbReference>
<sequence>MGTRKISLKSKILTMMLVVLIFHEGHHFTELSSKGIDFSNHPVESLAGIVWSFITGDYDEHSPAEPLTDNSPEQNEESQEESSEQDETKKLFESGAEGILGGLQMIKDKDYYHILELTNHPRQIPTPPPEG</sequence>
<organism evidence="2 3">
    <name type="scientific">Marinoscillum luteum</name>
    <dbReference type="NCBI Taxonomy" id="861051"/>
    <lineage>
        <taxon>Bacteria</taxon>
        <taxon>Pseudomonadati</taxon>
        <taxon>Bacteroidota</taxon>
        <taxon>Cytophagia</taxon>
        <taxon>Cytophagales</taxon>
        <taxon>Reichenbachiellaceae</taxon>
        <taxon>Marinoscillum</taxon>
    </lineage>
</organism>
<dbReference type="RefSeq" id="WP_159582444.1">
    <property type="nucleotide sequence ID" value="NZ_JBIPKE010000016.1"/>
</dbReference>
<feature type="region of interest" description="Disordered" evidence="1">
    <location>
        <begin position="60"/>
        <end position="94"/>
    </location>
</feature>
<evidence type="ECO:0000313" key="3">
    <source>
        <dbReference type="Proteomes" id="UP001610063"/>
    </source>
</evidence>
<reference evidence="2 3" key="1">
    <citation type="journal article" date="2013" name="Int. J. Syst. Evol. Microbiol.">
        <title>Marinoscillum luteum sp. nov., isolated from marine sediment.</title>
        <authorList>
            <person name="Cha I.T."/>
            <person name="Park S.J."/>
            <person name="Kim S.J."/>
            <person name="Kim J.G."/>
            <person name="Jung M.Y."/>
            <person name="Shin K.S."/>
            <person name="Kwon K.K."/>
            <person name="Yang S.H."/>
            <person name="Seo Y.S."/>
            <person name="Rhee S.K."/>
        </authorList>
    </citation>
    <scope>NUCLEOTIDE SEQUENCE [LARGE SCALE GENOMIC DNA]</scope>
    <source>
        <strain evidence="2 3">KCTC 23939</strain>
    </source>
</reference>
<name>A0ABW7N8G8_9BACT</name>
<feature type="compositionally biased region" description="Acidic residues" evidence="1">
    <location>
        <begin position="74"/>
        <end position="85"/>
    </location>
</feature>
<comment type="caution">
    <text evidence="2">The sequence shown here is derived from an EMBL/GenBank/DDBJ whole genome shotgun (WGS) entry which is preliminary data.</text>
</comment>
<keyword evidence="3" id="KW-1185">Reference proteome</keyword>
<dbReference type="EMBL" id="JBIPKE010000016">
    <property type="protein sequence ID" value="MFH6983787.1"/>
    <property type="molecule type" value="Genomic_DNA"/>
</dbReference>
<protein>
    <recommendedName>
        <fullName evidence="4">Secreted protein</fullName>
    </recommendedName>
</protein>
<proteinExistence type="predicted"/>
<evidence type="ECO:0000256" key="1">
    <source>
        <dbReference type="SAM" id="MobiDB-lite"/>
    </source>
</evidence>
<accession>A0ABW7N8G8</accession>
<evidence type="ECO:0000313" key="2">
    <source>
        <dbReference type="EMBL" id="MFH6983787.1"/>
    </source>
</evidence>